<feature type="compositionally biased region" description="Basic and acidic residues" evidence="2">
    <location>
        <begin position="176"/>
        <end position="185"/>
    </location>
</feature>
<dbReference type="InterPro" id="IPR013087">
    <property type="entry name" value="Znf_C2H2_type"/>
</dbReference>
<feature type="compositionally biased region" description="Acidic residues" evidence="2">
    <location>
        <begin position="663"/>
        <end position="674"/>
    </location>
</feature>
<dbReference type="SUPFAM" id="SSF57667">
    <property type="entry name" value="beta-beta-alpha zinc fingers"/>
    <property type="match status" value="1"/>
</dbReference>
<dbReference type="EMBL" id="BABT02000106">
    <property type="protein sequence ID" value="GAA96712.1"/>
    <property type="molecule type" value="Genomic_DNA"/>
</dbReference>
<comment type="caution">
    <text evidence="4">The sequence shown here is derived from an EMBL/GenBank/DDBJ whole genome shotgun (WGS) entry which is preliminary data.</text>
</comment>
<dbReference type="PROSITE" id="PS50157">
    <property type="entry name" value="ZINC_FINGER_C2H2_2"/>
    <property type="match status" value="1"/>
</dbReference>
<sequence>MATGTANHAAEIDPLALAVPFLRSRLASFGPSTVMAQPSYPQATGPLLFYQSPPAPFPAAQLGRHPHMPAQTASSVSPEGRFTLPSSDQHLRQVRKAGIASTDNPLGTMALADQSSSQFEQRPSQTATFQPGSTNYAPFSIAPLVASPEETESSASYSRASSLPPPSLPFKMPRRRTQEAKERRQASSSSAASSLGSSYPFNVSEGFLATSAPTLAPALTPPVAISTDSPVPSTSRKRPGIQPASSYVSDENLFNNGPPTPSLSSATMSWHTPHTDHPLSLQEQNELIERIQADLQVIDSSKLKGPFHRIATGSAASEINPRRASMSSTAGHLRPPSLSDVEELTVSPRDVSLDPEVSRASSTSSAIQSSPVMATATHIKGSPPFSMFPPLHKIPTAIVTTPYTNANGGVDAGVIDGMTAASRARSLSHPPAQQAPIKQPTTSSHQRSASHPFQLPNSMMPPPPAKEDISPEFDFQMSSGEEDPSPPVPTVKNGDGPRPPPFALPQYGRRVPDNRENPYFASKAPSYRVGDSTGSTSEESSMSRPPSNSVESPGQRGRAPPPAPLSINRHRVNLSRPELRRSPSSPQDSAERSTYYEEETLEPSESPDNDADDATWTPGRKPMQHGPSTGQALHKPSQTAVGSPSHQSSSLAKRPRKQSAEYTDSEEADDDDEYISGSHANYFQQHQPKRQRINNKHAVGSQPTPRVTGVAALDEIPSHVTSSGATICDFVDPQTGKTCGVSFRRQYDLVRHKETKHTPGKRKEWICDICGGSFSRKDALQRHFNRGHAR</sequence>
<dbReference type="eggNOG" id="ENOG502RAU1">
    <property type="taxonomic scope" value="Eukaryota"/>
</dbReference>
<evidence type="ECO:0000259" key="3">
    <source>
        <dbReference type="PROSITE" id="PS50157"/>
    </source>
</evidence>
<feature type="compositionally biased region" description="Low complexity" evidence="2">
    <location>
        <begin position="153"/>
        <end position="162"/>
    </location>
</feature>
<dbReference type="GO" id="GO:0008270">
    <property type="term" value="F:zinc ion binding"/>
    <property type="evidence" value="ECO:0007669"/>
    <property type="project" value="UniProtKB-KW"/>
</dbReference>
<dbReference type="InterPro" id="IPR036236">
    <property type="entry name" value="Znf_C2H2_sf"/>
</dbReference>
<accession>G7E1K2</accession>
<feature type="region of interest" description="Disordered" evidence="2">
    <location>
        <begin position="150"/>
        <end position="196"/>
    </location>
</feature>
<protein>
    <recommendedName>
        <fullName evidence="3">C2H2-type domain-containing protein</fullName>
    </recommendedName>
</protein>
<feature type="region of interest" description="Disordered" evidence="2">
    <location>
        <begin position="114"/>
        <end position="134"/>
    </location>
</feature>
<keyword evidence="1" id="KW-0863">Zinc-finger</keyword>
<dbReference type="PROSITE" id="PS00028">
    <property type="entry name" value="ZINC_FINGER_C2H2_1"/>
    <property type="match status" value="1"/>
</dbReference>
<proteinExistence type="predicted"/>
<feature type="region of interest" description="Disordered" evidence="2">
    <location>
        <begin position="315"/>
        <end position="372"/>
    </location>
</feature>
<reference evidence="4 5" key="1">
    <citation type="journal article" date="2011" name="J. Gen. Appl. Microbiol.">
        <title>Draft genome sequencing of the enigmatic basidiomycete Mixia osmundae.</title>
        <authorList>
            <person name="Nishida H."/>
            <person name="Nagatsuka Y."/>
            <person name="Sugiyama J."/>
        </authorList>
    </citation>
    <scope>NUCLEOTIDE SEQUENCE [LARGE SCALE GENOMIC DNA]</scope>
    <source>
        <strain evidence="5">CBS 9802 / IAM 14324 / JCM 22182 / KY 12970</strain>
    </source>
</reference>
<feature type="compositionally biased region" description="Low complexity" evidence="2">
    <location>
        <begin position="358"/>
        <end position="370"/>
    </location>
</feature>
<dbReference type="Gene3D" id="3.30.160.60">
    <property type="entry name" value="Classic Zinc Finger"/>
    <property type="match status" value="1"/>
</dbReference>
<feature type="region of interest" description="Disordered" evidence="2">
    <location>
        <begin position="423"/>
        <end position="674"/>
    </location>
</feature>
<feature type="compositionally biased region" description="Polar residues" evidence="2">
    <location>
        <begin position="439"/>
        <end position="457"/>
    </location>
</feature>
<dbReference type="HOGENOM" id="CLU_355286_0_0_1"/>
<evidence type="ECO:0000256" key="1">
    <source>
        <dbReference type="PROSITE-ProRule" id="PRU00042"/>
    </source>
</evidence>
<organism evidence="4 5">
    <name type="scientific">Mixia osmundae (strain CBS 9802 / IAM 14324 / JCM 22182 / KY 12970)</name>
    <dbReference type="NCBI Taxonomy" id="764103"/>
    <lineage>
        <taxon>Eukaryota</taxon>
        <taxon>Fungi</taxon>
        <taxon>Dikarya</taxon>
        <taxon>Basidiomycota</taxon>
        <taxon>Pucciniomycotina</taxon>
        <taxon>Mixiomycetes</taxon>
        <taxon>Mixiales</taxon>
        <taxon>Mixiaceae</taxon>
        <taxon>Mixia</taxon>
    </lineage>
</organism>
<gene>
    <name evidence="4" type="primary">Mo03383</name>
    <name evidence="4" type="ORF">E5Q_03383</name>
</gene>
<feature type="region of interest" description="Disordered" evidence="2">
    <location>
        <begin position="226"/>
        <end position="254"/>
    </location>
</feature>
<evidence type="ECO:0000256" key="2">
    <source>
        <dbReference type="SAM" id="MobiDB-lite"/>
    </source>
</evidence>
<dbReference type="OrthoDB" id="8922241at2759"/>
<feature type="compositionally biased region" description="Polar residues" evidence="2">
    <location>
        <begin position="243"/>
        <end position="254"/>
    </location>
</feature>
<dbReference type="InParanoid" id="G7E1K2"/>
<name>G7E1K2_MIXOS</name>
<dbReference type="STRING" id="764103.G7E1K2"/>
<feature type="compositionally biased region" description="Low complexity" evidence="2">
    <location>
        <begin position="532"/>
        <end position="558"/>
    </location>
</feature>
<dbReference type="Pfam" id="PF00096">
    <property type="entry name" value="zf-C2H2"/>
    <property type="match status" value="1"/>
</dbReference>
<feature type="compositionally biased region" description="Low complexity" evidence="2">
    <location>
        <begin position="186"/>
        <end position="196"/>
    </location>
</feature>
<evidence type="ECO:0000313" key="4">
    <source>
        <dbReference type="EMBL" id="GAA96712.1"/>
    </source>
</evidence>
<keyword evidence="1" id="KW-0862">Zinc</keyword>
<feature type="compositionally biased region" description="Acidic residues" evidence="2">
    <location>
        <begin position="596"/>
        <end position="613"/>
    </location>
</feature>
<feature type="compositionally biased region" description="Polar residues" evidence="2">
    <location>
        <begin position="626"/>
        <end position="651"/>
    </location>
</feature>
<keyword evidence="1" id="KW-0479">Metal-binding</keyword>
<keyword evidence="5" id="KW-1185">Reference proteome</keyword>
<dbReference type="SMART" id="SM00355">
    <property type="entry name" value="ZnF_C2H2"/>
    <property type="match status" value="2"/>
</dbReference>
<dbReference type="AlphaFoldDB" id="G7E1K2"/>
<reference evidence="4 5" key="2">
    <citation type="journal article" date="2012" name="Open Biol.">
        <title>Characteristics of nucleosomes and linker DNA regions on the genome of the basidiomycete Mixia osmundae revealed by mono- and dinucleosome mapping.</title>
        <authorList>
            <person name="Nishida H."/>
            <person name="Kondo S."/>
            <person name="Matsumoto T."/>
            <person name="Suzuki Y."/>
            <person name="Yoshikawa H."/>
            <person name="Taylor T.D."/>
            <person name="Sugiyama J."/>
        </authorList>
    </citation>
    <scope>NUCLEOTIDE SEQUENCE [LARGE SCALE GENOMIC DNA]</scope>
    <source>
        <strain evidence="5">CBS 9802 / IAM 14324 / JCM 22182 / KY 12970</strain>
    </source>
</reference>
<dbReference type="Proteomes" id="UP000009131">
    <property type="component" value="Unassembled WGS sequence"/>
</dbReference>
<evidence type="ECO:0000313" key="5">
    <source>
        <dbReference type="Proteomes" id="UP000009131"/>
    </source>
</evidence>
<feature type="domain" description="C2H2-type" evidence="3">
    <location>
        <begin position="765"/>
        <end position="790"/>
    </location>
</feature>